<organism evidence="2 3">
    <name type="scientific">Dentipellis fragilis</name>
    <dbReference type="NCBI Taxonomy" id="205917"/>
    <lineage>
        <taxon>Eukaryota</taxon>
        <taxon>Fungi</taxon>
        <taxon>Dikarya</taxon>
        <taxon>Basidiomycota</taxon>
        <taxon>Agaricomycotina</taxon>
        <taxon>Agaricomycetes</taxon>
        <taxon>Russulales</taxon>
        <taxon>Hericiaceae</taxon>
        <taxon>Dentipellis</taxon>
    </lineage>
</organism>
<gene>
    <name evidence="2" type="ORF">EVG20_g751</name>
</gene>
<evidence type="ECO:0000313" key="3">
    <source>
        <dbReference type="Proteomes" id="UP000298327"/>
    </source>
</evidence>
<protein>
    <submittedName>
        <fullName evidence="2">Uncharacterized protein</fullName>
    </submittedName>
</protein>
<dbReference type="Proteomes" id="UP000298327">
    <property type="component" value="Unassembled WGS sequence"/>
</dbReference>
<name>A0A4Y9ZDM2_9AGAM</name>
<accession>A0A4Y9ZDM2</accession>
<proteinExistence type="predicted"/>
<dbReference type="AlphaFoldDB" id="A0A4Y9ZDM2"/>
<dbReference type="EMBL" id="SEOQ01000020">
    <property type="protein sequence ID" value="TFY72250.1"/>
    <property type="molecule type" value="Genomic_DNA"/>
</dbReference>
<sequence>MPASSSGRSRDKKRAAAAASAAAEGSSGSAAQAPPSGSSSAMDTVSRTLLAPFLHRKKDSSSIFSDREHPVFALRARCRRC</sequence>
<reference evidence="2 3" key="1">
    <citation type="submission" date="2019-02" db="EMBL/GenBank/DDBJ databases">
        <title>Genome sequencing of the rare red list fungi Dentipellis fragilis.</title>
        <authorList>
            <person name="Buettner E."/>
            <person name="Kellner H."/>
        </authorList>
    </citation>
    <scope>NUCLEOTIDE SEQUENCE [LARGE SCALE GENOMIC DNA]</scope>
    <source>
        <strain evidence="2 3">DSM 105465</strain>
    </source>
</reference>
<feature type="region of interest" description="Disordered" evidence="1">
    <location>
        <begin position="1"/>
        <end position="43"/>
    </location>
</feature>
<feature type="compositionally biased region" description="Low complexity" evidence="1">
    <location>
        <begin position="16"/>
        <end position="41"/>
    </location>
</feature>
<comment type="caution">
    <text evidence="2">The sequence shown here is derived from an EMBL/GenBank/DDBJ whole genome shotgun (WGS) entry which is preliminary data.</text>
</comment>
<evidence type="ECO:0000313" key="2">
    <source>
        <dbReference type="EMBL" id="TFY72250.1"/>
    </source>
</evidence>
<keyword evidence="3" id="KW-1185">Reference proteome</keyword>
<evidence type="ECO:0000256" key="1">
    <source>
        <dbReference type="SAM" id="MobiDB-lite"/>
    </source>
</evidence>